<dbReference type="OrthoDB" id="298084at2759"/>
<proteinExistence type="predicted"/>
<dbReference type="PROSITE" id="PS51886">
    <property type="entry name" value="TLDC"/>
    <property type="match status" value="1"/>
</dbReference>
<dbReference type="InterPro" id="IPR000210">
    <property type="entry name" value="BTB/POZ_dom"/>
</dbReference>
<dbReference type="SUPFAM" id="SSF54695">
    <property type="entry name" value="POZ domain"/>
    <property type="match status" value="1"/>
</dbReference>
<accession>A0A9N9AIJ9</accession>
<dbReference type="PANTHER" id="PTHR24410:SF23">
    <property type="entry name" value="BTB DOMAIN-CONTAINING PROTEIN-RELATED"/>
    <property type="match status" value="1"/>
</dbReference>
<dbReference type="Gene3D" id="3.30.710.10">
    <property type="entry name" value="Potassium Channel Kv1.1, Chain A"/>
    <property type="match status" value="1"/>
</dbReference>
<evidence type="ECO:0000259" key="2">
    <source>
        <dbReference type="PROSITE" id="PS50097"/>
    </source>
</evidence>
<evidence type="ECO:0000259" key="3">
    <source>
        <dbReference type="PROSITE" id="PS51886"/>
    </source>
</evidence>
<dbReference type="SMART" id="SM00225">
    <property type="entry name" value="BTB"/>
    <property type="match status" value="1"/>
</dbReference>
<comment type="caution">
    <text evidence="4">The sequence shown here is derived from an EMBL/GenBank/DDBJ whole genome shotgun (WGS) entry which is preliminary data.</text>
</comment>
<dbReference type="EMBL" id="CAJVPQ010001057">
    <property type="protein sequence ID" value="CAG8529732.1"/>
    <property type="molecule type" value="Genomic_DNA"/>
</dbReference>
<reference evidence="4" key="1">
    <citation type="submission" date="2021-06" db="EMBL/GenBank/DDBJ databases">
        <authorList>
            <person name="Kallberg Y."/>
            <person name="Tangrot J."/>
            <person name="Rosling A."/>
        </authorList>
    </citation>
    <scope>NUCLEOTIDE SEQUENCE</scope>
    <source>
        <strain evidence="4">UK204</strain>
    </source>
</reference>
<dbReference type="Pfam" id="PF00651">
    <property type="entry name" value="BTB"/>
    <property type="match status" value="1"/>
</dbReference>
<dbReference type="PROSITE" id="PS50097">
    <property type="entry name" value="BTB"/>
    <property type="match status" value="1"/>
</dbReference>
<feature type="region of interest" description="Disordered" evidence="1">
    <location>
        <begin position="546"/>
        <end position="574"/>
    </location>
</feature>
<name>A0A9N9AIJ9_9GLOM</name>
<feature type="domain" description="BTB" evidence="2">
    <location>
        <begin position="26"/>
        <end position="91"/>
    </location>
</feature>
<dbReference type="Pfam" id="PF07534">
    <property type="entry name" value="TLD"/>
    <property type="match status" value="1"/>
</dbReference>
<organism evidence="4 5">
    <name type="scientific">Funneliformis caledonium</name>
    <dbReference type="NCBI Taxonomy" id="1117310"/>
    <lineage>
        <taxon>Eukaryota</taxon>
        <taxon>Fungi</taxon>
        <taxon>Fungi incertae sedis</taxon>
        <taxon>Mucoromycota</taxon>
        <taxon>Glomeromycotina</taxon>
        <taxon>Glomeromycetes</taxon>
        <taxon>Glomerales</taxon>
        <taxon>Glomeraceae</taxon>
        <taxon>Funneliformis</taxon>
    </lineage>
</organism>
<evidence type="ECO:0000256" key="1">
    <source>
        <dbReference type="SAM" id="MobiDB-lite"/>
    </source>
</evidence>
<evidence type="ECO:0000313" key="5">
    <source>
        <dbReference type="Proteomes" id="UP000789570"/>
    </source>
</evidence>
<dbReference type="Proteomes" id="UP000789570">
    <property type="component" value="Unassembled WGS sequence"/>
</dbReference>
<dbReference type="InterPro" id="IPR006571">
    <property type="entry name" value="TLDc_dom"/>
</dbReference>
<feature type="domain" description="TLDc" evidence="3">
    <location>
        <begin position="299"/>
        <end position="487"/>
    </location>
</feature>
<sequence length="574" mass="67185">MEVIPLEKTIYDDDNDLFLSVIKKNYDVEIYCGEGDDAKVFFGHSLLLCARSTYFRPALGGAKFIIYLPIHPDVFKIILDAFYCGKLIIGKKYMNGIGVLLAADLLHLDKLIDPLQEQFKRKTKWLKKNLSVIFPLISQQPKLTTLKEVCLTFILSNPMLIFSINNMGEDILYDILGMNELKYEESEYWDYIIEWGMLNYPTLFSEKFKLHLKERIQTGKTIELNDEQLDALRNTLQRLLTRIRFDQMSSKMFYFKVGPFSRILPDNLYINLLRYHFEQKEKPKFPTSEDIRRGPIQSKIITSKHAAIITDWIEAIDLDYFKRNPEELTDRVEFKLLYDSELNGLTSKAFHSRCDGFASTVVVIKYDNDIIVGGYNPAYWKSESKKTSFWMQSGKSFIFSFRKNHESILSKIKNDEKGYVKELFISPNLGPIFGESDLGLTFKRNRKNRDICQCICRRNNYSRSILPPELEQRKDWSIKKFEVFQIININPNISNCLNQNSVKFVPLNKLTNFTRLQLPIDKIKQEILLDRGDDIAFFHVREGRQEDSNLGKEGKMMESYKEREQSDYEVSESE</sequence>
<dbReference type="AlphaFoldDB" id="A0A9N9AIJ9"/>
<keyword evidence="5" id="KW-1185">Reference proteome</keyword>
<dbReference type="CDD" id="cd18186">
    <property type="entry name" value="BTB_POZ_ZBTB_KLHL-like"/>
    <property type="match status" value="1"/>
</dbReference>
<dbReference type="InterPro" id="IPR051481">
    <property type="entry name" value="BTB-POZ/Galectin-3-binding"/>
</dbReference>
<feature type="compositionally biased region" description="Basic and acidic residues" evidence="1">
    <location>
        <begin position="546"/>
        <end position="566"/>
    </location>
</feature>
<protein>
    <submittedName>
        <fullName evidence="4">12338_t:CDS:1</fullName>
    </submittedName>
</protein>
<dbReference type="InterPro" id="IPR011333">
    <property type="entry name" value="SKP1/BTB/POZ_sf"/>
</dbReference>
<gene>
    <name evidence="4" type="ORF">FCALED_LOCUS5116</name>
</gene>
<dbReference type="PANTHER" id="PTHR24410">
    <property type="entry name" value="HL07962P-RELATED"/>
    <property type="match status" value="1"/>
</dbReference>
<evidence type="ECO:0000313" key="4">
    <source>
        <dbReference type="EMBL" id="CAG8529732.1"/>
    </source>
</evidence>